<name>A0ABV1BB14_9FIRM</name>
<evidence type="ECO:0000259" key="2">
    <source>
        <dbReference type="Pfam" id="PF25583"/>
    </source>
</evidence>
<dbReference type="EMBL" id="JBBMEJ010000002">
    <property type="protein sequence ID" value="MEQ2369824.1"/>
    <property type="molecule type" value="Genomic_DNA"/>
</dbReference>
<dbReference type="InterPro" id="IPR026881">
    <property type="entry name" value="WYL_dom"/>
</dbReference>
<proteinExistence type="predicted"/>
<dbReference type="Proteomes" id="UP001473063">
    <property type="component" value="Unassembled WGS sequence"/>
</dbReference>
<evidence type="ECO:0000313" key="3">
    <source>
        <dbReference type="EMBL" id="MEQ2369824.1"/>
    </source>
</evidence>
<dbReference type="InterPro" id="IPR057727">
    <property type="entry name" value="WCX_dom"/>
</dbReference>
<dbReference type="PANTHER" id="PTHR34580">
    <property type="match status" value="1"/>
</dbReference>
<organism evidence="3 4">
    <name type="scientific">Blautia aquisgranensis</name>
    <dbReference type="NCBI Taxonomy" id="3133153"/>
    <lineage>
        <taxon>Bacteria</taxon>
        <taxon>Bacillati</taxon>
        <taxon>Bacillota</taxon>
        <taxon>Clostridia</taxon>
        <taxon>Lachnospirales</taxon>
        <taxon>Lachnospiraceae</taxon>
        <taxon>Blautia</taxon>
    </lineage>
</organism>
<dbReference type="InterPro" id="IPR051534">
    <property type="entry name" value="CBASS_pafABC_assoc_protein"/>
</dbReference>
<dbReference type="Pfam" id="PF25583">
    <property type="entry name" value="WCX"/>
    <property type="match status" value="1"/>
</dbReference>
<sequence>MPKSEKQKLKTLYIAEYFLKNTDENHPTTIKDIIDYLETEHDILAERRSVLRDILVLRDEFGMDIECPSQGGSYYRLLSRDFELDDLKLLAECVYATKFISQNKAKELVEKIGSLGSNFAAEQLQEEVFLCDRVKTNRKGILNNIANINYAMSRRWDAQPRTPSKISFQYMKYQISDVHSQVERRKGAAYVVSPFKLLINDGNYYLLAYSDYAKAMRTFRVDRMKNVKVLEEQPREGEDEYLLIDMNSYTQRVFSMFCGKKRRVRIRFINPLLDTAIERFGTKDAIYTADDDSHFIVAATVEISDQFLAWVCGFRKKATIIAPSDVVEDMKKFLSDISDRYKNE</sequence>
<reference evidence="3 4" key="1">
    <citation type="submission" date="2024-03" db="EMBL/GenBank/DDBJ databases">
        <title>Human intestinal bacterial collection.</title>
        <authorList>
            <person name="Pauvert C."/>
            <person name="Hitch T.C.A."/>
            <person name="Clavel T."/>
        </authorList>
    </citation>
    <scope>NUCLEOTIDE SEQUENCE [LARGE SCALE GENOMIC DNA]</scope>
    <source>
        <strain evidence="3 4">CLA-JM-H16</strain>
    </source>
</reference>
<feature type="domain" description="WYL" evidence="1">
    <location>
        <begin position="188"/>
        <end position="229"/>
    </location>
</feature>
<evidence type="ECO:0000313" key="4">
    <source>
        <dbReference type="Proteomes" id="UP001473063"/>
    </source>
</evidence>
<dbReference type="PANTHER" id="PTHR34580:SF1">
    <property type="entry name" value="PROTEIN PAFC"/>
    <property type="match status" value="1"/>
</dbReference>
<protein>
    <submittedName>
        <fullName evidence="3">WYL domain-containing protein</fullName>
    </submittedName>
</protein>
<gene>
    <name evidence="3" type="ORF">WMO28_02490</name>
</gene>
<evidence type="ECO:0000259" key="1">
    <source>
        <dbReference type="Pfam" id="PF13280"/>
    </source>
</evidence>
<accession>A0ABV1BB14</accession>
<dbReference type="RefSeq" id="WP_349055959.1">
    <property type="nucleotide sequence ID" value="NZ_JBBMEJ010000002.1"/>
</dbReference>
<dbReference type="PROSITE" id="PS52050">
    <property type="entry name" value="WYL"/>
    <property type="match status" value="1"/>
</dbReference>
<dbReference type="Pfam" id="PF13280">
    <property type="entry name" value="WYL"/>
    <property type="match status" value="1"/>
</dbReference>
<comment type="caution">
    <text evidence="3">The sequence shown here is derived from an EMBL/GenBank/DDBJ whole genome shotgun (WGS) entry which is preliminary data.</text>
</comment>
<keyword evidence="4" id="KW-1185">Reference proteome</keyword>
<feature type="domain" description="WCX" evidence="2">
    <location>
        <begin position="262"/>
        <end position="332"/>
    </location>
</feature>